<gene>
    <name evidence="6" type="ORF">Tsubulata_021869</name>
</gene>
<dbReference type="GO" id="GO:0016020">
    <property type="term" value="C:membrane"/>
    <property type="evidence" value="ECO:0007669"/>
    <property type="project" value="UniProtKB-SubCell"/>
</dbReference>
<evidence type="ECO:0000256" key="3">
    <source>
        <dbReference type="SAM" id="MobiDB-lite"/>
    </source>
</evidence>
<dbReference type="InterPro" id="IPR025287">
    <property type="entry name" value="WAK_GUB"/>
</dbReference>
<evidence type="ECO:0000313" key="7">
    <source>
        <dbReference type="Proteomes" id="UP001141552"/>
    </source>
</evidence>
<dbReference type="Pfam" id="PF13947">
    <property type="entry name" value="GUB_WAK_bind"/>
    <property type="match status" value="1"/>
</dbReference>
<feature type="region of interest" description="Disordered" evidence="3">
    <location>
        <begin position="160"/>
        <end position="179"/>
    </location>
</feature>
<evidence type="ECO:0000313" key="6">
    <source>
        <dbReference type="EMBL" id="KAJ4836672.1"/>
    </source>
</evidence>
<comment type="caution">
    <text evidence="6">The sequence shown here is derived from an EMBL/GenBank/DDBJ whole genome shotgun (WGS) entry which is preliminary data.</text>
</comment>
<sequence length="179" mass="19749">MSAKLAVLFQIGFLLLVKINQLAGQYLPTPKPGCPDYKCGNMTIPYPFGIGPKCYMSQWFDIECRRSSVAPANNTTQFTALIKSIKVEVVRFPDYSSYGAVTVRSPVLSTSSCPSRRREYSNGYRYHQINLVGSPFLFSTTNVFVAVGCNADASMSQETSEQYRSELLPVSDTTIPSGV</sequence>
<name>A0A9Q0JD09_9ROSI</name>
<evidence type="ECO:0000256" key="2">
    <source>
        <dbReference type="ARBA" id="ARBA00022729"/>
    </source>
</evidence>
<protein>
    <recommendedName>
        <fullName evidence="5">Wall-associated receptor kinase galacturonan-binding domain-containing protein</fullName>
    </recommendedName>
</protein>
<evidence type="ECO:0000256" key="1">
    <source>
        <dbReference type="ARBA" id="ARBA00004167"/>
    </source>
</evidence>
<comment type="subcellular location">
    <subcellularLocation>
        <location evidence="1">Membrane</location>
        <topology evidence="1">Single-pass membrane protein</topology>
    </subcellularLocation>
</comment>
<keyword evidence="2 4" id="KW-0732">Signal</keyword>
<dbReference type="GO" id="GO:0030247">
    <property type="term" value="F:polysaccharide binding"/>
    <property type="evidence" value="ECO:0007669"/>
    <property type="project" value="InterPro"/>
</dbReference>
<evidence type="ECO:0000259" key="5">
    <source>
        <dbReference type="Pfam" id="PF13947"/>
    </source>
</evidence>
<proteinExistence type="predicted"/>
<dbReference type="PANTHER" id="PTHR33491">
    <property type="entry name" value="OSJNBA0016N04.9 PROTEIN"/>
    <property type="match status" value="1"/>
</dbReference>
<dbReference type="Proteomes" id="UP001141552">
    <property type="component" value="Unassembled WGS sequence"/>
</dbReference>
<accession>A0A9Q0JD09</accession>
<feature type="chain" id="PRO_5040495447" description="Wall-associated receptor kinase galacturonan-binding domain-containing protein" evidence="4">
    <location>
        <begin position="25"/>
        <end position="179"/>
    </location>
</feature>
<feature type="domain" description="Wall-associated receptor kinase galacturonan-binding" evidence="5">
    <location>
        <begin position="34"/>
        <end position="75"/>
    </location>
</feature>
<feature type="signal peptide" evidence="4">
    <location>
        <begin position="1"/>
        <end position="24"/>
    </location>
</feature>
<reference evidence="6" key="2">
    <citation type="journal article" date="2023" name="Plants (Basel)">
        <title>Annotation of the Turnera subulata (Passifloraceae) Draft Genome Reveals the S-Locus Evolved after the Divergence of Turneroideae from Passifloroideae in a Stepwise Manner.</title>
        <authorList>
            <person name="Henning P.M."/>
            <person name="Roalson E.H."/>
            <person name="Mir W."/>
            <person name="McCubbin A.G."/>
            <person name="Shore J.S."/>
        </authorList>
    </citation>
    <scope>NUCLEOTIDE SEQUENCE</scope>
    <source>
        <strain evidence="6">F60SS</strain>
    </source>
</reference>
<dbReference type="EMBL" id="JAKUCV010004049">
    <property type="protein sequence ID" value="KAJ4836672.1"/>
    <property type="molecule type" value="Genomic_DNA"/>
</dbReference>
<keyword evidence="7" id="KW-1185">Reference proteome</keyword>
<dbReference type="OrthoDB" id="4062651at2759"/>
<evidence type="ECO:0000256" key="4">
    <source>
        <dbReference type="SAM" id="SignalP"/>
    </source>
</evidence>
<reference evidence="6" key="1">
    <citation type="submission" date="2022-02" db="EMBL/GenBank/DDBJ databases">
        <authorList>
            <person name="Henning P.M."/>
            <person name="McCubbin A.G."/>
            <person name="Shore J.S."/>
        </authorList>
    </citation>
    <scope>NUCLEOTIDE SEQUENCE</scope>
    <source>
        <strain evidence="6">F60SS</strain>
        <tissue evidence="6">Leaves</tissue>
    </source>
</reference>
<dbReference type="AlphaFoldDB" id="A0A9Q0JD09"/>
<organism evidence="6 7">
    <name type="scientific">Turnera subulata</name>
    <dbReference type="NCBI Taxonomy" id="218843"/>
    <lineage>
        <taxon>Eukaryota</taxon>
        <taxon>Viridiplantae</taxon>
        <taxon>Streptophyta</taxon>
        <taxon>Embryophyta</taxon>
        <taxon>Tracheophyta</taxon>
        <taxon>Spermatophyta</taxon>
        <taxon>Magnoliopsida</taxon>
        <taxon>eudicotyledons</taxon>
        <taxon>Gunneridae</taxon>
        <taxon>Pentapetalae</taxon>
        <taxon>rosids</taxon>
        <taxon>fabids</taxon>
        <taxon>Malpighiales</taxon>
        <taxon>Passifloraceae</taxon>
        <taxon>Turnera</taxon>
    </lineage>
</organism>